<dbReference type="PANTHER" id="PTHR21661">
    <property type="entry name" value="EPOXIDE HYDROLASE 1-RELATED"/>
    <property type="match status" value="1"/>
</dbReference>
<protein>
    <submittedName>
        <fullName evidence="5">Alpha/beta fold hydrolase</fullName>
    </submittedName>
</protein>
<dbReference type="Gene3D" id="3.40.50.1820">
    <property type="entry name" value="alpha/beta hydrolase"/>
    <property type="match status" value="1"/>
</dbReference>
<evidence type="ECO:0000256" key="1">
    <source>
        <dbReference type="ARBA" id="ARBA00010088"/>
    </source>
</evidence>
<organism evidence="5 6">
    <name type="scientific">Paenibacillus foliorum</name>
    <dbReference type="NCBI Taxonomy" id="2654974"/>
    <lineage>
        <taxon>Bacteria</taxon>
        <taxon>Bacillati</taxon>
        <taxon>Bacillota</taxon>
        <taxon>Bacilli</taxon>
        <taxon>Bacillales</taxon>
        <taxon>Paenibacillaceae</taxon>
        <taxon>Paenibacillus</taxon>
    </lineage>
</organism>
<reference evidence="5" key="1">
    <citation type="submission" date="2019-10" db="EMBL/GenBank/DDBJ databases">
        <title>Description of Paenibacillus glebae sp. nov.</title>
        <authorList>
            <person name="Carlier A."/>
            <person name="Qi S."/>
        </authorList>
    </citation>
    <scope>NUCLEOTIDE SEQUENCE</scope>
    <source>
        <strain evidence="5">LMG 31456</strain>
    </source>
</reference>
<dbReference type="EMBL" id="WHOD01000013">
    <property type="protein sequence ID" value="NOU92386.1"/>
    <property type="molecule type" value="Genomic_DNA"/>
</dbReference>
<comment type="caution">
    <text evidence="5">The sequence shown here is derived from an EMBL/GenBank/DDBJ whole genome shotgun (WGS) entry which is preliminary data.</text>
</comment>
<dbReference type="AlphaFoldDB" id="A0A972GXJ5"/>
<keyword evidence="3 5" id="KW-0378">Hydrolase</keyword>
<evidence type="ECO:0000313" key="5">
    <source>
        <dbReference type="EMBL" id="NOU92386.1"/>
    </source>
</evidence>
<dbReference type="PIRSF" id="PIRSF001112">
    <property type="entry name" value="Epoxide_hydrolase"/>
    <property type="match status" value="1"/>
</dbReference>
<dbReference type="PRINTS" id="PR00412">
    <property type="entry name" value="EPOXHYDRLASE"/>
</dbReference>
<comment type="similarity">
    <text evidence="1">Belongs to the peptidase S33 family.</text>
</comment>
<dbReference type="PANTHER" id="PTHR21661:SF35">
    <property type="entry name" value="EPOXIDE HYDROLASE"/>
    <property type="match status" value="1"/>
</dbReference>
<evidence type="ECO:0000256" key="2">
    <source>
        <dbReference type="ARBA" id="ARBA00022797"/>
    </source>
</evidence>
<proteinExistence type="inferred from homology"/>
<sequence length="388" mass="43562">MEYSKPFDSSNTELIDLSVRPFRIAIPQSDIDDLQSRLSRTRWPDELPGVGRNYGAELGLIKELAEYWRTAYDWRKQEDRLNEIPQFTTTIDGANIHFMHVRSPEPGAVPLILNHGWPGSIIEFLDVIGPLTNPRAYGGNPADAFHLVIPSMPGYGFSGPTKETGWNVQRVSQACVELMNRLGYVKYGVQGGDFGSVVSLGMGQLAPEHILGIHLNFLPMAPTRDLSDLSEEEESRIAKLEGYLANPAGHKVVLSTRPQTLAYGLTDSPVGQLSWIAEKFSEWSDPACPIDVDHLLTNVMFYWITGTAASSSRLHYESASVKKQKKPCPVPLGIAVFPYDLFQPVRRLAERQYTIVHWSEFERGGHFAAMEAPDLLTEDLQVFFRRFR</sequence>
<dbReference type="SUPFAM" id="SSF53474">
    <property type="entry name" value="alpha/beta-Hydrolases"/>
    <property type="match status" value="1"/>
</dbReference>
<name>A0A972GXJ5_9BACL</name>
<dbReference type="InterPro" id="IPR000639">
    <property type="entry name" value="Epox_hydrolase-like"/>
</dbReference>
<keyword evidence="2" id="KW-0058">Aromatic hydrocarbons catabolism</keyword>
<dbReference type="InterPro" id="IPR010497">
    <property type="entry name" value="Epoxide_hydro_N"/>
</dbReference>
<evidence type="ECO:0000313" key="6">
    <source>
        <dbReference type="Proteomes" id="UP000641588"/>
    </source>
</evidence>
<gene>
    <name evidence="5" type="ORF">GC093_03925</name>
</gene>
<keyword evidence="6" id="KW-1185">Reference proteome</keyword>
<accession>A0A972GXJ5</accession>
<evidence type="ECO:0000256" key="3">
    <source>
        <dbReference type="ARBA" id="ARBA00022801"/>
    </source>
</evidence>
<evidence type="ECO:0000259" key="4">
    <source>
        <dbReference type="Pfam" id="PF06441"/>
    </source>
</evidence>
<dbReference type="Pfam" id="PF06441">
    <property type="entry name" value="EHN"/>
    <property type="match status" value="1"/>
</dbReference>
<dbReference type="InterPro" id="IPR029058">
    <property type="entry name" value="AB_hydrolase_fold"/>
</dbReference>
<dbReference type="Proteomes" id="UP000641588">
    <property type="component" value="Unassembled WGS sequence"/>
</dbReference>
<dbReference type="InterPro" id="IPR016292">
    <property type="entry name" value="Epoxide_hydrolase"/>
</dbReference>
<dbReference type="RefSeq" id="WP_171650557.1">
    <property type="nucleotide sequence ID" value="NZ_WHOD01000013.1"/>
</dbReference>
<feature type="domain" description="Epoxide hydrolase N-terminal" evidence="4">
    <location>
        <begin position="19"/>
        <end position="124"/>
    </location>
</feature>
<dbReference type="GO" id="GO:0097176">
    <property type="term" value="P:epoxide metabolic process"/>
    <property type="evidence" value="ECO:0007669"/>
    <property type="project" value="TreeGrafter"/>
</dbReference>
<dbReference type="GO" id="GO:0004301">
    <property type="term" value="F:epoxide hydrolase activity"/>
    <property type="evidence" value="ECO:0007669"/>
    <property type="project" value="TreeGrafter"/>
</dbReference>